<dbReference type="Proteomes" id="UP000019109">
    <property type="component" value="Unassembled WGS sequence"/>
</dbReference>
<protein>
    <submittedName>
        <fullName evidence="2">Uncharacterized protein</fullName>
    </submittedName>
</protein>
<reference evidence="2" key="1">
    <citation type="journal article" date="2014" name="Genome Announc.">
        <title>Draft Genome Sequence of Clostridium straminisolvens Strain JCM 21531T, Isolated from a Cellulose-Degrading Bacterial Community.</title>
        <authorList>
            <person name="Yuki M."/>
            <person name="Oshima K."/>
            <person name="Suda W."/>
            <person name="Sakamoto M."/>
            <person name="Kitamura K."/>
            <person name="Iida T."/>
            <person name="Hattori M."/>
            <person name="Ohkuma M."/>
        </authorList>
    </citation>
    <scope>NUCLEOTIDE SEQUENCE [LARGE SCALE GENOMIC DNA]</scope>
    <source>
        <strain evidence="2">JCM 21531</strain>
    </source>
</reference>
<evidence type="ECO:0000256" key="1">
    <source>
        <dbReference type="SAM" id="MobiDB-lite"/>
    </source>
</evidence>
<dbReference type="STRING" id="1294263.JCM21531_4620"/>
<evidence type="ECO:0000313" key="3">
    <source>
        <dbReference type="Proteomes" id="UP000019109"/>
    </source>
</evidence>
<dbReference type="AlphaFoldDB" id="W4VCR2"/>
<dbReference type="PROSITE" id="PS51257">
    <property type="entry name" value="PROKAR_LIPOPROTEIN"/>
    <property type="match status" value="1"/>
</dbReference>
<comment type="caution">
    <text evidence="2">The sequence shown here is derived from an EMBL/GenBank/DDBJ whole genome shotgun (WGS) entry which is preliminary data.</text>
</comment>
<organism evidence="2 3">
    <name type="scientific">Acetivibrio straminisolvens JCM 21531</name>
    <dbReference type="NCBI Taxonomy" id="1294263"/>
    <lineage>
        <taxon>Bacteria</taxon>
        <taxon>Bacillati</taxon>
        <taxon>Bacillota</taxon>
        <taxon>Clostridia</taxon>
        <taxon>Eubacteriales</taxon>
        <taxon>Oscillospiraceae</taxon>
        <taxon>Acetivibrio</taxon>
    </lineage>
</organism>
<proteinExistence type="predicted"/>
<name>W4VCR2_9FIRM</name>
<accession>W4VCR2</accession>
<evidence type="ECO:0000313" key="2">
    <source>
        <dbReference type="EMBL" id="GAE90956.1"/>
    </source>
</evidence>
<feature type="region of interest" description="Disordered" evidence="1">
    <location>
        <begin position="29"/>
        <end position="56"/>
    </location>
</feature>
<feature type="compositionally biased region" description="Low complexity" evidence="1">
    <location>
        <begin position="32"/>
        <end position="45"/>
    </location>
</feature>
<dbReference type="EMBL" id="BAVR01000116">
    <property type="protein sequence ID" value="GAE90956.1"/>
    <property type="molecule type" value="Genomic_DNA"/>
</dbReference>
<keyword evidence="3" id="KW-1185">Reference proteome</keyword>
<sequence length="192" mass="21680">MLKMVRVKSILIVVIVCAVFLLSACGKSEEGSNQPSSTQNSNSIQTVQETENKEEKTNAEKFLEYAIKAADLRNFTKTGNYAGVMTTLHDIYEEDIVNPYTGGKMLYVMNRTRTYLKNSDASVTRGLGVDCIVVDDYMTQLKKLDTSEVTYCVNPESKGMVIAIWLIDGVYIYEIDENGQKINEIKHFFEKE</sequence>
<gene>
    <name evidence="2" type="ORF">JCM21531_4620</name>
</gene>